<evidence type="ECO:0000313" key="1">
    <source>
        <dbReference type="EMBL" id="KPL83330.1"/>
    </source>
</evidence>
<dbReference type="STRING" id="229921.ADN01_08570"/>
<sequence>MRITRESLLRLTRTLVDLRVRGNRRLVCVYLTGSLIGEEALLGGTTDIDLIFVHSDEPPVHREVERVNDDVHLDIAHFSQSVFQHPRGLRADPWLGTYLCENPIVLHDVQHWFEFTQASVCAHFYQPETVWARVRPMSDVARQSWLNLETGEKTSPVDFLNTYLSVMQSAANTLACLNGGPLTERRFLLKLPERTQAVGKPELFGAFVDLLWPQPLEKSQWEPWAAAWKRCLVEASEQPGCPTRFKACRVGYYTRAAEAMFDEHPSAALWLMLRTWTQVLGLFPALSGQEDWAQMTAALNLSAPHHEERLQQLDSYLDTVEETLDEWARANGIETL</sequence>
<proteinExistence type="predicted"/>
<comment type="caution">
    <text evidence="1">The sequence shown here is derived from an EMBL/GenBank/DDBJ whole genome shotgun (WGS) entry which is preliminary data.</text>
</comment>
<organism evidence="1 2">
    <name type="scientific">Levilinea saccharolytica</name>
    <dbReference type="NCBI Taxonomy" id="229921"/>
    <lineage>
        <taxon>Bacteria</taxon>
        <taxon>Bacillati</taxon>
        <taxon>Chloroflexota</taxon>
        <taxon>Anaerolineae</taxon>
        <taxon>Anaerolineales</taxon>
        <taxon>Anaerolineaceae</taxon>
        <taxon>Levilinea</taxon>
    </lineage>
</organism>
<dbReference type="Gene3D" id="3.30.460.10">
    <property type="entry name" value="Beta Polymerase, domain 2"/>
    <property type="match status" value="1"/>
</dbReference>
<evidence type="ECO:0000313" key="2">
    <source>
        <dbReference type="Proteomes" id="UP000050501"/>
    </source>
</evidence>
<protein>
    <submittedName>
        <fullName evidence="1">Uncharacterized protein</fullName>
    </submittedName>
</protein>
<name>A0A0N8GQC7_9CHLR</name>
<accession>A0A0N8GQC7</accession>
<keyword evidence="2" id="KW-1185">Reference proteome</keyword>
<dbReference type="RefSeq" id="WP_062416741.1">
    <property type="nucleotide sequence ID" value="NZ_DF967974.1"/>
</dbReference>
<dbReference type="InterPro" id="IPR043519">
    <property type="entry name" value="NT_sf"/>
</dbReference>
<reference evidence="1 2" key="1">
    <citation type="submission" date="2015-07" db="EMBL/GenBank/DDBJ databases">
        <title>Genome sequence of Levilinea saccharolytica DSM 16555.</title>
        <authorList>
            <person name="Hemp J."/>
            <person name="Ward L.M."/>
            <person name="Pace L.A."/>
            <person name="Fischer W.W."/>
        </authorList>
    </citation>
    <scope>NUCLEOTIDE SEQUENCE [LARGE SCALE GENOMIC DNA]</scope>
    <source>
        <strain evidence="1 2">KIBI-1</strain>
    </source>
</reference>
<dbReference type="OrthoDB" id="154348at2"/>
<gene>
    <name evidence="1" type="ORF">ADN01_08570</name>
</gene>
<dbReference type="AlphaFoldDB" id="A0A0N8GQC7"/>
<dbReference type="Proteomes" id="UP000050501">
    <property type="component" value="Unassembled WGS sequence"/>
</dbReference>
<dbReference type="EMBL" id="LGCM01000032">
    <property type="protein sequence ID" value="KPL83330.1"/>
    <property type="molecule type" value="Genomic_DNA"/>
</dbReference>